<evidence type="ECO:0000313" key="3">
    <source>
        <dbReference type="Proteomes" id="UP000826195"/>
    </source>
</evidence>
<dbReference type="EMBL" id="JAHXZJ010001864">
    <property type="protein sequence ID" value="KAH0549980.1"/>
    <property type="molecule type" value="Genomic_DNA"/>
</dbReference>
<feature type="region of interest" description="Disordered" evidence="1">
    <location>
        <begin position="48"/>
        <end position="72"/>
    </location>
</feature>
<organism evidence="2 3">
    <name type="scientific">Cotesia glomerata</name>
    <name type="common">Lepidopteran parasitic wasp</name>
    <name type="synonym">Apanteles glomeratus</name>
    <dbReference type="NCBI Taxonomy" id="32391"/>
    <lineage>
        <taxon>Eukaryota</taxon>
        <taxon>Metazoa</taxon>
        <taxon>Ecdysozoa</taxon>
        <taxon>Arthropoda</taxon>
        <taxon>Hexapoda</taxon>
        <taxon>Insecta</taxon>
        <taxon>Pterygota</taxon>
        <taxon>Neoptera</taxon>
        <taxon>Endopterygota</taxon>
        <taxon>Hymenoptera</taxon>
        <taxon>Apocrita</taxon>
        <taxon>Ichneumonoidea</taxon>
        <taxon>Braconidae</taxon>
        <taxon>Microgastrinae</taxon>
        <taxon>Cotesia</taxon>
    </lineage>
</organism>
<dbReference type="Proteomes" id="UP000826195">
    <property type="component" value="Unassembled WGS sequence"/>
</dbReference>
<evidence type="ECO:0000313" key="2">
    <source>
        <dbReference type="EMBL" id="KAH0549980.1"/>
    </source>
</evidence>
<proteinExistence type="predicted"/>
<feature type="compositionally biased region" description="Basic and acidic residues" evidence="1">
    <location>
        <begin position="60"/>
        <end position="71"/>
    </location>
</feature>
<sequence>MGGKKKRSRSRDRSEERSNSKRLRKLEDMMSGMLSSIASIQQAITTKDLPASSEVDYESVGDKFDEGENGNRDPVFQVEEKINDIPASKVVKEPEVPEVLNDVTNKQPPVNSEKTVPVVTIDESETQIKEAEAEVPWVLEKDALRIF</sequence>
<comment type="caution">
    <text evidence="2">The sequence shown here is derived from an EMBL/GenBank/DDBJ whole genome shotgun (WGS) entry which is preliminary data.</text>
</comment>
<accession>A0AAV7IB42</accession>
<feature type="region of interest" description="Disordered" evidence="1">
    <location>
        <begin position="1"/>
        <end position="28"/>
    </location>
</feature>
<feature type="compositionally biased region" description="Basic residues" evidence="1">
    <location>
        <begin position="1"/>
        <end position="10"/>
    </location>
</feature>
<gene>
    <name evidence="2" type="ORF">KQX54_016669</name>
</gene>
<keyword evidence="3" id="KW-1185">Reference proteome</keyword>
<protein>
    <submittedName>
        <fullName evidence="2">Uncharacterized protein</fullName>
    </submittedName>
</protein>
<evidence type="ECO:0000256" key="1">
    <source>
        <dbReference type="SAM" id="MobiDB-lite"/>
    </source>
</evidence>
<name>A0AAV7IB42_COTGL</name>
<reference evidence="2 3" key="1">
    <citation type="journal article" date="2021" name="J. Hered.">
        <title>A chromosome-level genome assembly of the parasitoid wasp, Cotesia glomerata (Hymenoptera: Braconidae).</title>
        <authorList>
            <person name="Pinto B.J."/>
            <person name="Weis J.J."/>
            <person name="Gamble T."/>
            <person name="Ode P.J."/>
            <person name="Paul R."/>
            <person name="Zaspel J.M."/>
        </authorList>
    </citation>
    <scope>NUCLEOTIDE SEQUENCE [LARGE SCALE GENOMIC DNA]</scope>
    <source>
        <strain evidence="2">CgM1</strain>
    </source>
</reference>
<dbReference type="AlphaFoldDB" id="A0AAV7IB42"/>